<evidence type="ECO:0000313" key="3">
    <source>
        <dbReference type="Proteomes" id="UP001597419"/>
    </source>
</evidence>
<dbReference type="InterPro" id="IPR007278">
    <property type="entry name" value="DUF397"/>
</dbReference>
<evidence type="ECO:0000259" key="1">
    <source>
        <dbReference type="Pfam" id="PF04149"/>
    </source>
</evidence>
<reference evidence="3" key="1">
    <citation type="journal article" date="2019" name="Int. J. Syst. Evol. Microbiol.">
        <title>The Global Catalogue of Microorganisms (GCM) 10K type strain sequencing project: providing services to taxonomists for standard genome sequencing and annotation.</title>
        <authorList>
            <consortium name="The Broad Institute Genomics Platform"/>
            <consortium name="The Broad Institute Genome Sequencing Center for Infectious Disease"/>
            <person name="Wu L."/>
            <person name="Ma J."/>
        </authorList>
    </citation>
    <scope>NUCLEOTIDE SEQUENCE [LARGE SCALE GENOMIC DNA]</scope>
    <source>
        <strain evidence="3">CGMCC 4.7643</strain>
    </source>
</reference>
<dbReference type="EMBL" id="JBHUKU010000009">
    <property type="protein sequence ID" value="MFD2460717.1"/>
    <property type="molecule type" value="Genomic_DNA"/>
</dbReference>
<gene>
    <name evidence="2" type="ORF">ACFSYJ_19080</name>
</gene>
<feature type="domain" description="DUF397" evidence="1">
    <location>
        <begin position="10"/>
        <end position="38"/>
    </location>
</feature>
<protein>
    <submittedName>
        <fullName evidence="2">DUF397 domain-containing protein</fullName>
    </submittedName>
</protein>
<accession>A0ABW5GIP4</accession>
<keyword evidence="3" id="KW-1185">Reference proteome</keyword>
<organism evidence="2 3">
    <name type="scientific">Amycolatopsis samaneae</name>
    <dbReference type="NCBI Taxonomy" id="664691"/>
    <lineage>
        <taxon>Bacteria</taxon>
        <taxon>Bacillati</taxon>
        <taxon>Actinomycetota</taxon>
        <taxon>Actinomycetes</taxon>
        <taxon>Pseudonocardiales</taxon>
        <taxon>Pseudonocardiaceae</taxon>
        <taxon>Amycolatopsis</taxon>
    </lineage>
</organism>
<sequence length="39" mass="4228">MDFSALNPQLIGVRDSKAPVENLSVPAAAWVAFLESARR</sequence>
<dbReference type="RefSeq" id="WP_345394175.1">
    <property type="nucleotide sequence ID" value="NZ_BAABHG010000006.1"/>
</dbReference>
<proteinExistence type="predicted"/>
<name>A0ABW5GIP4_9PSEU</name>
<dbReference type="Pfam" id="PF04149">
    <property type="entry name" value="DUF397"/>
    <property type="match status" value="1"/>
</dbReference>
<dbReference type="Proteomes" id="UP001597419">
    <property type="component" value="Unassembled WGS sequence"/>
</dbReference>
<evidence type="ECO:0000313" key="2">
    <source>
        <dbReference type="EMBL" id="MFD2460717.1"/>
    </source>
</evidence>
<comment type="caution">
    <text evidence="2">The sequence shown here is derived from an EMBL/GenBank/DDBJ whole genome shotgun (WGS) entry which is preliminary data.</text>
</comment>